<feature type="region of interest" description="Disordered" evidence="2">
    <location>
        <begin position="977"/>
        <end position="1036"/>
    </location>
</feature>
<evidence type="ECO:0000256" key="2">
    <source>
        <dbReference type="SAM" id="MobiDB-lite"/>
    </source>
</evidence>
<evidence type="ECO:0000313" key="4">
    <source>
        <dbReference type="Proteomes" id="UP000305948"/>
    </source>
</evidence>
<proteinExistence type="predicted"/>
<feature type="region of interest" description="Disordered" evidence="2">
    <location>
        <begin position="632"/>
        <end position="651"/>
    </location>
</feature>
<dbReference type="PANTHER" id="PTHR43941">
    <property type="entry name" value="STRUCTURAL MAINTENANCE OF CHROMOSOMES PROTEIN 2"/>
    <property type="match status" value="1"/>
</dbReference>
<feature type="compositionally biased region" description="Polar residues" evidence="2">
    <location>
        <begin position="977"/>
        <end position="997"/>
    </location>
</feature>
<evidence type="ECO:0000313" key="3">
    <source>
        <dbReference type="EMBL" id="TFK46670.1"/>
    </source>
</evidence>
<evidence type="ECO:0000256" key="1">
    <source>
        <dbReference type="SAM" id="Coils"/>
    </source>
</evidence>
<dbReference type="PANTHER" id="PTHR43941:SF1">
    <property type="entry name" value="STRUCTURAL MAINTENANCE OF CHROMOSOMES PROTEIN 2"/>
    <property type="match status" value="1"/>
</dbReference>
<name>A0A5C3MNX0_9AGAM</name>
<dbReference type="STRING" id="5364.A0A5C3MNX0"/>
<feature type="coiled-coil region" evidence="1">
    <location>
        <begin position="821"/>
        <end position="848"/>
    </location>
</feature>
<feature type="coiled-coil region" evidence="1">
    <location>
        <begin position="234"/>
        <end position="282"/>
    </location>
</feature>
<accession>A0A5C3MNX0</accession>
<feature type="compositionally biased region" description="Low complexity" evidence="2">
    <location>
        <begin position="587"/>
        <end position="613"/>
    </location>
</feature>
<dbReference type="AlphaFoldDB" id="A0A5C3MNX0"/>
<feature type="compositionally biased region" description="Polar residues" evidence="2">
    <location>
        <begin position="877"/>
        <end position="896"/>
    </location>
</feature>
<feature type="coiled-coil region" evidence="1">
    <location>
        <begin position="141"/>
        <end position="168"/>
    </location>
</feature>
<feature type="region of interest" description="Disordered" evidence="2">
    <location>
        <begin position="489"/>
        <end position="508"/>
    </location>
</feature>
<sequence length="1036" mass="113175">MNSLGVQINEDHPLALELASLRAAVSRYQHEAHSSSVKLQRHSLETSHALERTHVLERENALLREELAVLRSHPDLSPHPATLQVNELTLSLRRLSDKLTYTEETLLTRTTELSNALGEVGRAKHDAEAAYELAAKGRAREEEGKARERELERRLRAAEEERKMTDLVVQEYADLVRSLEGRKSSVVSPRRIASDDGGVSITSTASGSSVTLVESLSEGKLGLQKLLIDFGEETEKLNAEIETLRGQLNIAEAKLKAEENSRKDDRASLARARTELDKLKADDNAAAKVVSRYMKFSQATTDNLQTALSNLKTRHATTLASMDSDMQSLRKSLVDEKRQSERLRAALDELSEDLSREAYGRRREVSLRLALLSREETMMEGLRRWSRRTQELLARTALADPGQVQGAFEKILRSAAVLLNEVEGTPEVDEPVPASVSRVVAAEDAVNNMVKELQLEIGKRLAAERNLLQLADTRKLNGGSAVPDIKIKPVLSHRSLSPPPKQEPEPTGAQLHLDAATPAPISLDSPTTPKLTPLPSVDGVYDLYKQEEVRTSPTTSSSDITIAQHESPASPTEQTLRSRDGIPDTPSLASLSSISDQSSILLQTPPSTHHSPSLSNSDELGATKEPDIVSAETSSVSFSAPSGGILFPSSDTRERMLDNDHELSPVTPSIVTSALASTLPPSAIEIRVDQNEVSTPPSPPPCMSEQSAVSELLKVKNRYDDLQRAFRECHQALKELKSTLSSSSPMVASSSSSALPILQTALQRLDDYNEDTRVELEIRVADEERVIRGYETLLTVQGAIPDQEERDAVETDIRGFLQKSNSSATKDREQFSKKLEDLQHDIAVLKKATHELELVTTPPESPTKKSPVWSSWTSGLLGNSTSRSSSPAPTFGSVMTTPRLRHTSSSSRLQTNASTSELKAAQNPFASLDLRIAMPSHVSFPQTTTPSGGITLGQPPPTRTRTTSGLSGLYALGFGSRSSSMGIPVNQRQPAASTPRTLENDIKEDNGNVTDQESETETETETETEDSDSDEPTDVE</sequence>
<gene>
    <name evidence="3" type="ORF">OE88DRAFT_1707225</name>
</gene>
<keyword evidence="4" id="KW-1185">Reference proteome</keyword>
<dbReference type="OrthoDB" id="2592022at2759"/>
<feature type="region of interest" description="Disordered" evidence="2">
    <location>
        <begin position="877"/>
        <end position="918"/>
    </location>
</feature>
<feature type="compositionally biased region" description="Acidic residues" evidence="2">
    <location>
        <begin position="1012"/>
        <end position="1036"/>
    </location>
</feature>
<reference evidence="3 4" key="1">
    <citation type="journal article" date="2019" name="Nat. Ecol. Evol.">
        <title>Megaphylogeny resolves global patterns of mushroom evolution.</title>
        <authorList>
            <person name="Varga T."/>
            <person name="Krizsan K."/>
            <person name="Foldi C."/>
            <person name="Dima B."/>
            <person name="Sanchez-Garcia M."/>
            <person name="Sanchez-Ramirez S."/>
            <person name="Szollosi G.J."/>
            <person name="Szarkandi J.G."/>
            <person name="Papp V."/>
            <person name="Albert L."/>
            <person name="Andreopoulos W."/>
            <person name="Angelini C."/>
            <person name="Antonin V."/>
            <person name="Barry K.W."/>
            <person name="Bougher N.L."/>
            <person name="Buchanan P."/>
            <person name="Buyck B."/>
            <person name="Bense V."/>
            <person name="Catcheside P."/>
            <person name="Chovatia M."/>
            <person name="Cooper J."/>
            <person name="Damon W."/>
            <person name="Desjardin D."/>
            <person name="Finy P."/>
            <person name="Geml J."/>
            <person name="Haridas S."/>
            <person name="Hughes K."/>
            <person name="Justo A."/>
            <person name="Karasinski D."/>
            <person name="Kautmanova I."/>
            <person name="Kiss B."/>
            <person name="Kocsube S."/>
            <person name="Kotiranta H."/>
            <person name="LaButti K.M."/>
            <person name="Lechner B.E."/>
            <person name="Liimatainen K."/>
            <person name="Lipzen A."/>
            <person name="Lukacs Z."/>
            <person name="Mihaltcheva S."/>
            <person name="Morgado L.N."/>
            <person name="Niskanen T."/>
            <person name="Noordeloos M.E."/>
            <person name="Ohm R.A."/>
            <person name="Ortiz-Santana B."/>
            <person name="Ovrebo C."/>
            <person name="Racz N."/>
            <person name="Riley R."/>
            <person name="Savchenko A."/>
            <person name="Shiryaev A."/>
            <person name="Soop K."/>
            <person name="Spirin V."/>
            <person name="Szebenyi C."/>
            <person name="Tomsovsky M."/>
            <person name="Tulloss R.E."/>
            <person name="Uehling J."/>
            <person name="Grigoriev I.V."/>
            <person name="Vagvolgyi C."/>
            <person name="Papp T."/>
            <person name="Martin F.M."/>
            <person name="Miettinen O."/>
            <person name="Hibbett D.S."/>
            <person name="Nagy L.G."/>
        </authorList>
    </citation>
    <scope>NUCLEOTIDE SEQUENCE [LARGE SCALE GENOMIC DNA]</scope>
    <source>
        <strain evidence="3 4">OMC1185</strain>
    </source>
</reference>
<dbReference type="EMBL" id="ML213528">
    <property type="protein sequence ID" value="TFK46670.1"/>
    <property type="molecule type" value="Genomic_DNA"/>
</dbReference>
<organism evidence="3 4">
    <name type="scientific">Heliocybe sulcata</name>
    <dbReference type="NCBI Taxonomy" id="5364"/>
    <lineage>
        <taxon>Eukaryota</taxon>
        <taxon>Fungi</taxon>
        <taxon>Dikarya</taxon>
        <taxon>Basidiomycota</taxon>
        <taxon>Agaricomycotina</taxon>
        <taxon>Agaricomycetes</taxon>
        <taxon>Gloeophyllales</taxon>
        <taxon>Gloeophyllaceae</taxon>
        <taxon>Heliocybe</taxon>
    </lineage>
</organism>
<feature type="region of interest" description="Disordered" evidence="2">
    <location>
        <begin position="939"/>
        <end position="965"/>
    </location>
</feature>
<feature type="compositionally biased region" description="Low complexity" evidence="2">
    <location>
        <begin position="551"/>
        <end position="562"/>
    </location>
</feature>
<feature type="compositionally biased region" description="Polar residues" evidence="2">
    <location>
        <begin position="939"/>
        <end position="948"/>
    </location>
</feature>
<keyword evidence="1" id="KW-0175">Coiled coil</keyword>
<feature type="compositionally biased region" description="Polar residues" evidence="2">
    <location>
        <begin position="903"/>
        <end position="917"/>
    </location>
</feature>
<dbReference type="Proteomes" id="UP000305948">
    <property type="component" value="Unassembled WGS sequence"/>
</dbReference>
<protein>
    <submittedName>
        <fullName evidence="3">Uncharacterized protein</fullName>
    </submittedName>
</protein>
<feature type="coiled-coil region" evidence="1">
    <location>
        <begin position="326"/>
        <end position="353"/>
    </location>
</feature>
<feature type="region of interest" description="Disordered" evidence="2">
    <location>
        <begin position="548"/>
        <end position="621"/>
    </location>
</feature>